<reference evidence="3" key="1">
    <citation type="journal article" date="2015" name="PLoS Genet.">
        <title>The dynamic genome and transcriptome of the human fungal pathogen Blastomyces and close relative Emmonsia.</title>
        <authorList>
            <person name="Munoz J.F."/>
            <person name="Gauthier G.M."/>
            <person name="Desjardins C.A."/>
            <person name="Gallo J.E."/>
            <person name="Holder J."/>
            <person name="Sullivan T.D."/>
            <person name="Marty A.J."/>
            <person name="Carmen J.C."/>
            <person name="Chen Z."/>
            <person name="Ding L."/>
            <person name="Gujja S."/>
            <person name="Magrini V."/>
            <person name="Misas E."/>
            <person name="Mitreva M."/>
            <person name="Priest M."/>
            <person name="Saif S."/>
            <person name="Whiston E.A."/>
            <person name="Young S."/>
            <person name="Zeng Q."/>
            <person name="Goldman W.E."/>
            <person name="Mardis E.R."/>
            <person name="Taylor J.W."/>
            <person name="McEwen J.G."/>
            <person name="Clay O.K."/>
            <person name="Klein B.S."/>
            <person name="Cuomo C.A."/>
        </authorList>
    </citation>
    <scope>NUCLEOTIDE SEQUENCE [LARGE SCALE GENOMIC DNA]</scope>
    <source>
        <strain evidence="3">UAMH 3008</strain>
    </source>
</reference>
<dbReference type="Proteomes" id="UP000034164">
    <property type="component" value="Unassembled WGS sequence"/>
</dbReference>
<dbReference type="VEuPathDB" id="FungiDB:EMCG_05750"/>
<dbReference type="EMBL" id="LCZI01000081">
    <property type="protein sequence ID" value="KKZ68647.1"/>
    <property type="molecule type" value="Genomic_DNA"/>
</dbReference>
<accession>A0A0G2ID95</accession>
<gene>
    <name evidence="2" type="ORF">EMCG_05750</name>
</gene>
<feature type="region of interest" description="Disordered" evidence="1">
    <location>
        <begin position="1"/>
        <end position="36"/>
    </location>
</feature>
<protein>
    <submittedName>
        <fullName evidence="2">Uncharacterized protein</fullName>
    </submittedName>
</protein>
<comment type="caution">
    <text evidence="2">The sequence shown here is derived from an EMBL/GenBank/DDBJ whole genome shotgun (WGS) entry which is preliminary data.</text>
</comment>
<proteinExistence type="predicted"/>
<feature type="non-terminal residue" evidence="2">
    <location>
        <position position="1"/>
    </location>
</feature>
<organism evidence="2 3">
    <name type="scientific">[Emmonsia] crescens</name>
    <dbReference type="NCBI Taxonomy" id="73230"/>
    <lineage>
        <taxon>Eukaryota</taxon>
        <taxon>Fungi</taxon>
        <taxon>Dikarya</taxon>
        <taxon>Ascomycota</taxon>
        <taxon>Pezizomycotina</taxon>
        <taxon>Eurotiomycetes</taxon>
        <taxon>Eurotiomycetidae</taxon>
        <taxon>Onygenales</taxon>
        <taxon>Ajellomycetaceae</taxon>
        <taxon>Emergomyces</taxon>
    </lineage>
</organism>
<evidence type="ECO:0000313" key="3">
    <source>
        <dbReference type="Proteomes" id="UP000034164"/>
    </source>
</evidence>
<dbReference type="AlphaFoldDB" id="A0A0G2ID95"/>
<dbReference type="OrthoDB" id="5549518at2759"/>
<evidence type="ECO:0000256" key="1">
    <source>
        <dbReference type="SAM" id="MobiDB-lite"/>
    </source>
</evidence>
<sequence length="69" mass="8123">AAFPNNSTRRRSFTWAKPAGRRRDSHPLRRPVPGDLDRGHARSILYKLQLGPRRSQISNLSFCRFTRRY</sequence>
<name>A0A0G2ID95_9EURO</name>
<evidence type="ECO:0000313" key="2">
    <source>
        <dbReference type="EMBL" id="KKZ68647.1"/>
    </source>
</evidence>